<organism evidence="1 2">
    <name type="scientific">Bacillus wiedmannii</name>
    <dbReference type="NCBI Taxonomy" id="1890302"/>
    <lineage>
        <taxon>Bacteria</taxon>
        <taxon>Bacillati</taxon>
        <taxon>Bacillota</taxon>
        <taxon>Bacilli</taxon>
        <taxon>Bacillales</taxon>
        <taxon>Bacillaceae</taxon>
        <taxon>Bacillus</taxon>
        <taxon>Bacillus cereus group</taxon>
    </lineage>
</organism>
<name>A0A1C4EWT0_9BACI</name>
<evidence type="ECO:0000313" key="2">
    <source>
        <dbReference type="Proteomes" id="UP000196052"/>
    </source>
</evidence>
<accession>A0A1C4EWT0</accession>
<protein>
    <submittedName>
        <fullName evidence="1">Uncharacterized protein</fullName>
    </submittedName>
</protein>
<gene>
    <name evidence="1" type="ORF">BC05F1_03998</name>
</gene>
<dbReference type="Proteomes" id="UP000196052">
    <property type="component" value="Unassembled WGS sequence"/>
</dbReference>
<dbReference type="EMBL" id="FMBE01000013">
    <property type="protein sequence ID" value="SCC47972.1"/>
    <property type="molecule type" value="Genomic_DNA"/>
</dbReference>
<sequence length="35" mass="3680">MIARNVLSCALVTGIDGVFGIRPALPGKHGLENLF</sequence>
<dbReference type="AlphaFoldDB" id="A0A1C4EWT0"/>
<proteinExistence type="predicted"/>
<evidence type="ECO:0000313" key="1">
    <source>
        <dbReference type="EMBL" id="SCC47972.1"/>
    </source>
</evidence>
<reference evidence="2" key="1">
    <citation type="submission" date="2016-08" db="EMBL/GenBank/DDBJ databases">
        <authorList>
            <person name="Loux V."/>
            <person name="Rue O."/>
        </authorList>
    </citation>
    <scope>NUCLEOTIDE SEQUENCE [LARGE SCALE GENOMIC DNA]</scope>
    <source>
        <strain evidence="2">INRA Bc05-F1</strain>
    </source>
</reference>